<dbReference type="EMBL" id="JXIQ01000114">
    <property type="protein sequence ID" value="KIY21280.1"/>
    <property type="molecule type" value="Genomic_DNA"/>
</dbReference>
<dbReference type="AlphaFoldDB" id="A0A0D6Z7J3"/>
<dbReference type="SUPFAM" id="SSF54631">
    <property type="entry name" value="CBS-domain pair"/>
    <property type="match status" value="1"/>
</dbReference>
<feature type="domain" description="CBS" evidence="2">
    <location>
        <begin position="7"/>
        <end position="64"/>
    </location>
</feature>
<dbReference type="Gene3D" id="3.10.580.10">
    <property type="entry name" value="CBS-domain"/>
    <property type="match status" value="1"/>
</dbReference>
<dbReference type="PATRIC" id="fig|285983.3.peg.1809"/>
<evidence type="ECO:0000259" key="2">
    <source>
        <dbReference type="PROSITE" id="PS51371"/>
    </source>
</evidence>
<dbReference type="Proteomes" id="UP000032512">
    <property type="component" value="Unassembled WGS sequence"/>
</dbReference>
<dbReference type="RefSeq" id="WP_044394916.1">
    <property type="nucleotide sequence ID" value="NZ_JXIQ01000114.1"/>
</dbReference>
<evidence type="ECO:0000256" key="1">
    <source>
        <dbReference type="PROSITE-ProRule" id="PRU00703"/>
    </source>
</evidence>
<gene>
    <name evidence="3" type="ORF">UB32_14680</name>
</gene>
<name>A0A0D6Z7J3_9BACI</name>
<keyword evidence="4" id="KW-1185">Reference proteome</keyword>
<organism evidence="3 4">
    <name type="scientific">Mesobacillus subterraneus</name>
    <dbReference type="NCBI Taxonomy" id="285983"/>
    <lineage>
        <taxon>Bacteria</taxon>
        <taxon>Bacillati</taxon>
        <taxon>Bacillota</taxon>
        <taxon>Bacilli</taxon>
        <taxon>Bacillales</taxon>
        <taxon>Bacillaceae</taxon>
        <taxon>Mesobacillus</taxon>
    </lineage>
</organism>
<dbReference type="InterPro" id="IPR046342">
    <property type="entry name" value="CBS_dom_sf"/>
</dbReference>
<dbReference type="Pfam" id="PF00571">
    <property type="entry name" value="CBS"/>
    <property type="match status" value="2"/>
</dbReference>
<keyword evidence="1" id="KW-0129">CBS domain</keyword>
<proteinExistence type="predicted"/>
<reference evidence="3 4" key="1">
    <citation type="submission" date="2015-01" db="EMBL/GenBank/DDBJ databases">
        <title>Draft genome sequences of the supercritical CO2 tolerant bacteria Bacillus subterraneus MITOT1 and Bacillus cereus MIT0214.</title>
        <authorList>
            <person name="Peet K.C."/>
            <person name="Thompson J.R."/>
        </authorList>
    </citation>
    <scope>NUCLEOTIDE SEQUENCE [LARGE SCALE GENOMIC DNA]</scope>
    <source>
        <strain evidence="3 4">MITOT1</strain>
    </source>
</reference>
<evidence type="ECO:0000313" key="4">
    <source>
        <dbReference type="Proteomes" id="UP000032512"/>
    </source>
</evidence>
<dbReference type="InterPro" id="IPR000644">
    <property type="entry name" value="CBS_dom"/>
</dbReference>
<protein>
    <recommendedName>
        <fullName evidence="2">CBS domain-containing protein</fullName>
    </recommendedName>
</protein>
<comment type="caution">
    <text evidence="3">The sequence shown here is derived from an EMBL/GenBank/DDBJ whole genome shotgun (WGS) entry which is preliminary data.</text>
</comment>
<sequence>MFVKSIMIPKYKCITAQVGDRLQDVLEKLDGNEIDGVPVLDGDKYAGVVTRFGIYREYFKNGQEKGDFLKEKVARDILCLQDQILHGIEFFESTLVKLKDIPLLAVVDENGKFQGAVTRSDVLDQFQSAFGVHREGVRIAFTSVETAGRIARLADIAHQFHEDIISLVTFDETDKLVRRIVMKIEKKDNIAKFIKKLEDSGFRVLDIHEV</sequence>
<evidence type="ECO:0000313" key="3">
    <source>
        <dbReference type="EMBL" id="KIY21280.1"/>
    </source>
</evidence>
<dbReference type="CDD" id="cd02205">
    <property type="entry name" value="CBS_pair_SF"/>
    <property type="match status" value="1"/>
</dbReference>
<dbReference type="PROSITE" id="PS51371">
    <property type="entry name" value="CBS"/>
    <property type="match status" value="1"/>
</dbReference>
<accession>A0A0D6Z7J3</accession>
<dbReference type="OrthoDB" id="1706107at2"/>